<comment type="caution">
    <text evidence="1">The sequence shown here is derived from an EMBL/GenBank/DDBJ whole genome shotgun (WGS) entry which is preliminary data.</text>
</comment>
<evidence type="ECO:0000313" key="2">
    <source>
        <dbReference type="Proteomes" id="UP000828390"/>
    </source>
</evidence>
<organism evidence="1 2">
    <name type="scientific">Dreissena polymorpha</name>
    <name type="common">Zebra mussel</name>
    <name type="synonym">Mytilus polymorpha</name>
    <dbReference type="NCBI Taxonomy" id="45954"/>
    <lineage>
        <taxon>Eukaryota</taxon>
        <taxon>Metazoa</taxon>
        <taxon>Spiralia</taxon>
        <taxon>Lophotrochozoa</taxon>
        <taxon>Mollusca</taxon>
        <taxon>Bivalvia</taxon>
        <taxon>Autobranchia</taxon>
        <taxon>Heteroconchia</taxon>
        <taxon>Euheterodonta</taxon>
        <taxon>Imparidentia</taxon>
        <taxon>Neoheterodontei</taxon>
        <taxon>Myida</taxon>
        <taxon>Dreissenoidea</taxon>
        <taxon>Dreissenidae</taxon>
        <taxon>Dreissena</taxon>
    </lineage>
</organism>
<sequence length="112" mass="12819">MLTPRFMNLHRYIDHDWQMTPINLQVTKSKVKFTPSTSAVHDIQVTLYTSHPPVQSMIYKLLSTPAIHHYSLHQPSTSADHDIQVTLYTSHPPVQSMIYKLLSTPAIHQCSP</sequence>
<protein>
    <submittedName>
        <fullName evidence="1">Uncharacterized protein</fullName>
    </submittedName>
</protein>
<keyword evidence="2" id="KW-1185">Reference proteome</keyword>
<dbReference type="AlphaFoldDB" id="A0A9D4BRZ8"/>
<evidence type="ECO:0000313" key="1">
    <source>
        <dbReference type="EMBL" id="KAH3705648.1"/>
    </source>
</evidence>
<reference evidence="1" key="1">
    <citation type="journal article" date="2019" name="bioRxiv">
        <title>The Genome of the Zebra Mussel, Dreissena polymorpha: A Resource for Invasive Species Research.</title>
        <authorList>
            <person name="McCartney M.A."/>
            <person name="Auch B."/>
            <person name="Kono T."/>
            <person name="Mallez S."/>
            <person name="Zhang Y."/>
            <person name="Obille A."/>
            <person name="Becker A."/>
            <person name="Abrahante J.E."/>
            <person name="Garbe J."/>
            <person name="Badalamenti J.P."/>
            <person name="Herman A."/>
            <person name="Mangelson H."/>
            <person name="Liachko I."/>
            <person name="Sullivan S."/>
            <person name="Sone E.D."/>
            <person name="Koren S."/>
            <person name="Silverstein K.A.T."/>
            <person name="Beckman K.B."/>
            <person name="Gohl D.M."/>
        </authorList>
    </citation>
    <scope>NUCLEOTIDE SEQUENCE</scope>
    <source>
        <strain evidence="1">Duluth1</strain>
        <tissue evidence="1">Whole animal</tissue>
    </source>
</reference>
<accession>A0A9D4BRZ8</accession>
<proteinExistence type="predicted"/>
<dbReference type="EMBL" id="JAIWYP010000015">
    <property type="protein sequence ID" value="KAH3705648.1"/>
    <property type="molecule type" value="Genomic_DNA"/>
</dbReference>
<reference evidence="1" key="2">
    <citation type="submission" date="2020-11" db="EMBL/GenBank/DDBJ databases">
        <authorList>
            <person name="McCartney M.A."/>
            <person name="Auch B."/>
            <person name="Kono T."/>
            <person name="Mallez S."/>
            <person name="Becker A."/>
            <person name="Gohl D.M."/>
            <person name="Silverstein K.A.T."/>
            <person name="Koren S."/>
            <person name="Bechman K.B."/>
            <person name="Herman A."/>
            <person name="Abrahante J.E."/>
            <person name="Garbe J."/>
        </authorList>
    </citation>
    <scope>NUCLEOTIDE SEQUENCE</scope>
    <source>
        <strain evidence="1">Duluth1</strain>
        <tissue evidence="1">Whole animal</tissue>
    </source>
</reference>
<dbReference type="Proteomes" id="UP000828390">
    <property type="component" value="Unassembled WGS sequence"/>
</dbReference>
<gene>
    <name evidence="1" type="ORF">DPMN_080725</name>
</gene>
<name>A0A9D4BRZ8_DREPO</name>